<comment type="similarity">
    <text evidence="2">Belongs to the krueppel C2H2-type zinc-finger protein family.</text>
</comment>
<dbReference type="FunFam" id="3.30.160.60:FF:002343">
    <property type="entry name" value="Zinc finger protein 33A"/>
    <property type="match status" value="1"/>
</dbReference>
<evidence type="ECO:0000256" key="1">
    <source>
        <dbReference type="ARBA" id="ARBA00004123"/>
    </source>
</evidence>
<keyword evidence="14" id="KW-1185">Reference proteome</keyword>
<dbReference type="InterPro" id="IPR013087">
    <property type="entry name" value="Znf_C2H2_type"/>
</dbReference>
<evidence type="ECO:0000256" key="4">
    <source>
        <dbReference type="ARBA" id="ARBA00022737"/>
    </source>
</evidence>
<dbReference type="GO" id="GO:0001817">
    <property type="term" value="P:regulation of cytokine production"/>
    <property type="evidence" value="ECO:0007669"/>
    <property type="project" value="TreeGrafter"/>
</dbReference>
<feature type="domain" description="C2H2-type" evidence="12">
    <location>
        <begin position="101"/>
        <end position="128"/>
    </location>
</feature>
<organism evidence="13 14">
    <name type="scientific">Oryzias melastigma</name>
    <name type="common">Marine medaka</name>
    <dbReference type="NCBI Taxonomy" id="30732"/>
    <lineage>
        <taxon>Eukaryota</taxon>
        <taxon>Metazoa</taxon>
        <taxon>Chordata</taxon>
        <taxon>Craniata</taxon>
        <taxon>Vertebrata</taxon>
        <taxon>Euteleostomi</taxon>
        <taxon>Actinopterygii</taxon>
        <taxon>Neopterygii</taxon>
        <taxon>Teleostei</taxon>
        <taxon>Neoteleostei</taxon>
        <taxon>Acanthomorphata</taxon>
        <taxon>Ovalentaria</taxon>
        <taxon>Atherinomorphae</taxon>
        <taxon>Beloniformes</taxon>
        <taxon>Adrianichthyidae</taxon>
        <taxon>Oryziinae</taxon>
        <taxon>Oryzias</taxon>
    </lineage>
</organism>
<keyword evidence="7" id="KW-0805">Transcription regulation</keyword>
<dbReference type="PANTHER" id="PTHR24399:SF54">
    <property type="entry name" value="GASTRULA ZINC FINGER PROTEIN XLCGF26.1-LIKE-RELATED"/>
    <property type="match status" value="1"/>
</dbReference>
<evidence type="ECO:0000259" key="12">
    <source>
        <dbReference type="PROSITE" id="PS50157"/>
    </source>
</evidence>
<evidence type="ECO:0000256" key="10">
    <source>
        <dbReference type="ARBA" id="ARBA00023242"/>
    </source>
</evidence>
<dbReference type="PaxDb" id="30732-ENSOMEP00000013058"/>
<keyword evidence="6" id="KW-0862">Zinc</keyword>
<keyword evidence="10" id="KW-0539">Nucleus</keyword>
<dbReference type="STRING" id="30732.ENSOMEP00000013058"/>
<keyword evidence="4" id="KW-0677">Repeat</keyword>
<dbReference type="InterPro" id="IPR036236">
    <property type="entry name" value="Znf_C2H2_sf"/>
</dbReference>
<keyword evidence="9" id="KW-0804">Transcription</keyword>
<evidence type="ECO:0000256" key="5">
    <source>
        <dbReference type="ARBA" id="ARBA00022771"/>
    </source>
</evidence>
<evidence type="ECO:0000313" key="14">
    <source>
        <dbReference type="Proteomes" id="UP000261560"/>
    </source>
</evidence>
<evidence type="ECO:0000313" key="13">
    <source>
        <dbReference type="Ensembl" id="ENSOMEP00000013058.1"/>
    </source>
</evidence>
<dbReference type="GO" id="GO:0008270">
    <property type="term" value="F:zinc ion binding"/>
    <property type="evidence" value="ECO:0007669"/>
    <property type="project" value="UniProtKB-KW"/>
</dbReference>
<keyword evidence="3" id="KW-0479">Metal-binding</keyword>
<dbReference type="GO" id="GO:0001227">
    <property type="term" value="F:DNA-binding transcription repressor activity, RNA polymerase II-specific"/>
    <property type="evidence" value="ECO:0007669"/>
    <property type="project" value="TreeGrafter"/>
</dbReference>
<evidence type="ECO:0000256" key="8">
    <source>
        <dbReference type="ARBA" id="ARBA00023125"/>
    </source>
</evidence>
<accession>A0A3B3C6X5</accession>
<name>A0A3B3C6X5_ORYME</name>
<protein>
    <recommendedName>
        <fullName evidence="12">C2H2-type domain-containing protein</fullName>
    </recommendedName>
</protein>
<evidence type="ECO:0000256" key="9">
    <source>
        <dbReference type="ARBA" id="ARBA00023163"/>
    </source>
</evidence>
<feature type="domain" description="C2H2-type" evidence="12">
    <location>
        <begin position="170"/>
        <end position="197"/>
    </location>
</feature>
<proteinExistence type="inferred from homology"/>
<dbReference type="AlphaFoldDB" id="A0A3B3C6X5"/>
<reference evidence="13" key="1">
    <citation type="submission" date="2025-08" db="UniProtKB">
        <authorList>
            <consortium name="Ensembl"/>
        </authorList>
    </citation>
    <scope>IDENTIFICATION</scope>
</reference>
<dbReference type="GO" id="GO:0002682">
    <property type="term" value="P:regulation of immune system process"/>
    <property type="evidence" value="ECO:0007669"/>
    <property type="project" value="TreeGrafter"/>
</dbReference>
<sequence length="202" mass="24223">LQDLNIYSRNLTLISNHTRELIQERSPFLVKSVIKLLFWCIILKYTRELIQEKSLFHVKDVTEVLVHRLKFLSIIQSQKTHSQKTHEYQYRRNNSYRREAFSCKECDKSFSLLHHLKRHMRTHSGENRMVDLKIHTRINHTGEKLFYDKSFGLVHHLKTHMISHTGLKPFSCEEFDASFHQISILKRHTRSHAGEKQFPFKD</sequence>
<evidence type="ECO:0000256" key="7">
    <source>
        <dbReference type="ARBA" id="ARBA00023015"/>
    </source>
</evidence>
<evidence type="ECO:0000256" key="6">
    <source>
        <dbReference type="ARBA" id="ARBA00022833"/>
    </source>
</evidence>
<dbReference type="Proteomes" id="UP000261560">
    <property type="component" value="Unplaced"/>
</dbReference>
<dbReference type="PROSITE" id="PS50157">
    <property type="entry name" value="ZINC_FINGER_C2H2_2"/>
    <property type="match status" value="2"/>
</dbReference>
<reference evidence="13" key="2">
    <citation type="submission" date="2025-09" db="UniProtKB">
        <authorList>
            <consortium name="Ensembl"/>
        </authorList>
    </citation>
    <scope>IDENTIFICATION</scope>
</reference>
<evidence type="ECO:0000256" key="2">
    <source>
        <dbReference type="ARBA" id="ARBA00006991"/>
    </source>
</evidence>
<evidence type="ECO:0000256" key="3">
    <source>
        <dbReference type="ARBA" id="ARBA00022723"/>
    </source>
</evidence>
<dbReference type="GO" id="GO:0005654">
    <property type="term" value="C:nucleoplasm"/>
    <property type="evidence" value="ECO:0007669"/>
    <property type="project" value="TreeGrafter"/>
</dbReference>
<keyword evidence="5 11" id="KW-0863">Zinc-finger</keyword>
<keyword evidence="8" id="KW-0238">DNA-binding</keyword>
<dbReference type="Ensembl" id="ENSOMET00000020591.1">
    <property type="protein sequence ID" value="ENSOMEP00000013058.1"/>
    <property type="gene ID" value="ENSOMEG00000014515.1"/>
</dbReference>
<dbReference type="Gene3D" id="3.30.160.60">
    <property type="entry name" value="Classic Zinc Finger"/>
    <property type="match status" value="3"/>
</dbReference>
<dbReference type="PROSITE" id="PS00028">
    <property type="entry name" value="ZINC_FINGER_C2H2_1"/>
    <property type="match status" value="1"/>
</dbReference>
<dbReference type="SUPFAM" id="SSF57667">
    <property type="entry name" value="beta-beta-alpha zinc fingers"/>
    <property type="match status" value="2"/>
</dbReference>
<comment type="subcellular location">
    <subcellularLocation>
        <location evidence="1">Nucleus</location>
    </subcellularLocation>
</comment>
<dbReference type="FunFam" id="3.30.160.60:FF:001177">
    <property type="entry name" value="Zinc finger protein 33A"/>
    <property type="match status" value="1"/>
</dbReference>
<dbReference type="GeneTree" id="ENSGT01150000286971"/>
<dbReference type="GO" id="GO:0000978">
    <property type="term" value="F:RNA polymerase II cis-regulatory region sequence-specific DNA binding"/>
    <property type="evidence" value="ECO:0007669"/>
    <property type="project" value="TreeGrafter"/>
</dbReference>
<dbReference type="SMART" id="SM00355">
    <property type="entry name" value="ZnF_C2H2"/>
    <property type="match status" value="2"/>
</dbReference>
<dbReference type="Pfam" id="PF00096">
    <property type="entry name" value="zf-C2H2"/>
    <property type="match status" value="1"/>
</dbReference>
<dbReference type="PANTHER" id="PTHR24399">
    <property type="entry name" value="ZINC FINGER AND BTB DOMAIN-CONTAINING"/>
    <property type="match status" value="1"/>
</dbReference>
<evidence type="ECO:0000256" key="11">
    <source>
        <dbReference type="PROSITE-ProRule" id="PRU00042"/>
    </source>
</evidence>